<dbReference type="EMBL" id="ML977506">
    <property type="protein sequence ID" value="KAF2129674.1"/>
    <property type="molecule type" value="Genomic_DNA"/>
</dbReference>
<evidence type="ECO:0000313" key="5">
    <source>
        <dbReference type="Proteomes" id="UP000799771"/>
    </source>
</evidence>
<feature type="transmembrane region" description="Helical" evidence="2">
    <location>
        <begin position="296"/>
        <end position="315"/>
    </location>
</feature>
<dbReference type="PANTHER" id="PTHR22696:SF1">
    <property type="entry name" value="E3 UBIQUITIN-PROTEIN LIGASE RNF26"/>
    <property type="match status" value="1"/>
</dbReference>
<dbReference type="CDD" id="cd09917">
    <property type="entry name" value="F-box_SF"/>
    <property type="match status" value="1"/>
</dbReference>
<feature type="region of interest" description="Disordered" evidence="1">
    <location>
        <begin position="712"/>
        <end position="745"/>
    </location>
</feature>
<feature type="region of interest" description="Disordered" evidence="1">
    <location>
        <begin position="1907"/>
        <end position="1965"/>
    </location>
</feature>
<dbReference type="InterPro" id="IPR015943">
    <property type="entry name" value="WD40/YVTN_repeat-like_dom_sf"/>
</dbReference>
<gene>
    <name evidence="4" type="ORF">P153DRAFT_340773</name>
</gene>
<protein>
    <recommendedName>
        <fullName evidence="3">F-box domain-containing protein</fullName>
    </recommendedName>
</protein>
<organism evidence="4 5">
    <name type="scientific">Dothidotthia symphoricarpi CBS 119687</name>
    <dbReference type="NCBI Taxonomy" id="1392245"/>
    <lineage>
        <taxon>Eukaryota</taxon>
        <taxon>Fungi</taxon>
        <taxon>Dikarya</taxon>
        <taxon>Ascomycota</taxon>
        <taxon>Pezizomycotina</taxon>
        <taxon>Dothideomycetes</taxon>
        <taxon>Pleosporomycetidae</taxon>
        <taxon>Pleosporales</taxon>
        <taxon>Dothidotthiaceae</taxon>
        <taxon>Dothidotthia</taxon>
    </lineage>
</organism>
<sequence length="1965" mass="215657">MEQAAARASANATSFLPSTADLLLVLPRLFARVSSIGDMVRTGGSVIAQPTAANLTNTTAAITSQFVQESIAAAASVPTASQDDVGMFQALKNIASLFTYLTSKVPLSFDRIHTRVALYIIPLLLFLHQIHSLLQAIRCQTSPGWSEMQYGAPGRQLDMDFGGEGGYVWRAASAMLFWENTAESCMAVDMFPTDADATRASGSLSLLWPIFLSLGLGQFVETMACALQGQRPTQEVGMTIFEHSLAFAEAEAVVTKPLTMDTTRFFKPQSVFTPDGSSLLIPRAELSTIANVPPEVLLIALISSISHFTSNSLAIAGVRSRYRLVTTAIWGIAYMSTFAWSFTRLANTIAEGGQPVGILRFPAICIVGFIPHILVITGITACGFIYFLAIFITVLSPPPGQPGPLTLKERFAAAAANLNASINLSSITPLTVNWNEDFYTAILKVGFTVLTAASEAVFLNEGPKVNMHSMTWLEKQRLQEVLVRRRRFRQDLINTPTELRGDMMAEGVDVLDNFADDASSAATTSGYAQERKARSVNGTSHTTRAARGNDPAGLQQRRGRFFSTYLFFRGISRLIGFIHAKIIIAVMTRLRITYRPRWLRYLAGPRTIEKIRVSESRSGGPERQRAAESWITLDDRSRVRLDRNTDVEELARERLRQSGYLAEPDSAESQERVNDYLYAWWRNGGKYNDVDTSGDYVPPLDDDATSVVSFAETTDDEWSDEDDGQRTPTRDTYQRSREETPSAETTIDLSRLSHLLDPRTKEDREEAKLLARHLQSPNIMTRSQYRKVLERDETKILTTSRYRMDGLPDTNMMTPEEEEQALEDFILNRREATAPQGASGAGSWNTGADGMGADGPQCVHGQRRDDDPQAPLQPHSSELWGESESPTGDHGCDATRAEADGDDVNSMEALALKGLRLSTPPPKNRIAEYEGALVNSGRKTSEGLLFEVVKSSRKPGDKRSPIVDMPNELLIHAIAHLSPDDLAAVSLVSRRFHDLVTTPHAWQVAFARNFPGPDSLEDAAIRASMEDSGDVVRSEKRRFSRLTALASWRSEYILRTRLLRSLYRGKPVHVSSTPSRAGQTQAVAPMITYNAQTFTTINHLHATFGTGPNKKVPRIVHGADDVGMVTTSDPLTGKVDSWGQGDPNFFGQFSERFPGVAEWGLGSGEVAGRPNVMDVSQSHGMIYGQGCPEGSCYYRGLEEMRGRYIAEPTDFTMPEAGIPKLGVDGGTICCVWIAKSKTIPSLSDGLIGMMMGSAAGVVTACSVGTDGLRASRLQRGEITARWVLSPGVPIIAIAVDENYSLKRQSQNRIWAVALNALGELFYLTKLPTRSQAPNPDIEEYAEYLAWLTGRSVYWNVVEPSRRTARPDPYSDAEVDGSYSPRSSWDGMCLSKEQVIAETREIQEFLRKPPKAFRKSCLGWDMRRRLEVDFAGDDGNYAGEALIVFECGLEEGDVADITRFSRWKTEDKEKSTNTSTRTATPQASHTMSMFGGPGTGTSDPAKASLRTRRSSYMSSTSSPERASLVEEWRCSKFTFGGFKGIQLITTTLDQSTFATLTLSEDPALGFSTPSTASSPYASPMSVASQPASPSDIPGQRARFVAAGTKTGVVLLWDTRAPVSRSAEYPNNIEPLRIIYTESPEISCLALTSLHLVVGGNDGLVQAWDPLASSMSPIRTLNSRFSSRARRRLVQAQASVQGVGINMFAAGAVCLDPDPTVLRGAVSLGNQLRYWSYSSSAADQYKSSKRRLRRSERGSNNVGERFAGPGRVNLKDYIANEQFELERDEVERRKTADRMAGRFGTELLGSEEEALAYAAMLSQETMEAEERQRQIDILLVSETVAPEPIVHGQSSAAPVDAKDDVDMEADIAEAIRLSLQDDAAADVYEISSPPVYTSSFDIPIKYAKGKKFASPRKGKNAAGSNDQDGMSDLEFAMQLSLAEEQSRREMEGEEFPPLSPRVKGKGKARML</sequence>
<dbReference type="InterPro" id="IPR036047">
    <property type="entry name" value="F-box-like_dom_sf"/>
</dbReference>
<keyword evidence="5" id="KW-1185">Reference proteome</keyword>
<dbReference type="Pfam" id="PF12937">
    <property type="entry name" value="F-box-like"/>
    <property type="match status" value="1"/>
</dbReference>
<feature type="region of interest" description="Disordered" evidence="1">
    <location>
        <begin position="833"/>
        <end position="901"/>
    </location>
</feature>
<dbReference type="SUPFAM" id="SSF81383">
    <property type="entry name" value="F-box domain"/>
    <property type="match status" value="1"/>
</dbReference>
<feature type="compositionally biased region" description="Acidic residues" evidence="1">
    <location>
        <begin position="713"/>
        <end position="723"/>
    </location>
</feature>
<feature type="region of interest" description="Disordered" evidence="1">
    <location>
        <begin position="1568"/>
        <end position="1588"/>
    </location>
</feature>
<name>A0A6A6AFF1_9PLEO</name>
<dbReference type="SUPFAM" id="SSF50978">
    <property type="entry name" value="WD40 repeat-like"/>
    <property type="match status" value="1"/>
</dbReference>
<dbReference type="PROSITE" id="PS50181">
    <property type="entry name" value="FBOX"/>
    <property type="match status" value="1"/>
</dbReference>
<dbReference type="InterPro" id="IPR001810">
    <property type="entry name" value="F-box_dom"/>
</dbReference>
<feature type="region of interest" description="Disordered" evidence="1">
    <location>
        <begin position="1740"/>
        <end position="1760"/>
    </location>
</feature>
<keyword evidence="2" id="KW-0812">Transmembrane</keyword>
<evidence type="ECO:0000256" key="2">
    <source>
        <dbReference type="SAM" id="Phobius"/>
    </source>
</evidence>
<evidence type="ECO:0000259" key="3">
    <source>
        <dbReference type="PROSITE" id="PS50181"/>
    </source>
</evidence>
<dbReference type="GO" id="GO:0016567">
    <property type="term" value="P:protein ubiquitination"/>
    <property type="evidence" value="ECO:0007669"/>
    <property type="project" value="TreeGrafter"/>
</dbReference>
<feature type="region of interest" description="Disordered" evidence="1">
    <location>
        <begin position="1464"/>
        <end position="1517"/>
    </location>
</feature>
<dbReference type="GO" id="GO:0006511">
    <property type="term" value="P:ubiquitin-dependent protein catabolic process"/>
    <property type="evidence" value="ECO:0007669"/>
    <property type="project" value="TreeGrafter"/>
</dbReference>
<evidence type="ECO:0000313" key="4">
    <source>
        <dbReference type="EMBL" id="KAF2129674.1"/>
    </source>
</evidence>
<dbReference type="Gene3D" id="2.130.10.10">
    <property type="entry name" value="YVTN repeat-like/Quinoprotein amine dehydrogenase"/>
    <property type="match status" value="1"/>
</dbReference>
<dbReference type="PANTHER" id="PTHR22696">
    <property type="entry name" value="E3 UBIQUITIN-PROTEIN LIGASE RNF26"/>
    <property type="match status" value="1"/>
</dbReference>
<feature type="region of interest" description="Disordered" evidence="1">
    <location>
        <begin position="523"/>
        <end position="553"/>
    </location>
</feature>
<feature type="compositionally biased region" description="Low complexity" evidence="1">
    <location>
        <begin position="1568"/>
        <end position="1580"/>
    </location>
</feature>
<dbReference type="InterPro" id="IPR036322">
    <property type="entry name" value="WD40_repeat_dom_sf"/>
</dbReference>
<feature type="transmembrane region" description="Helical" evidence="2">
    <location>
        <begin position="566"/>
        <end position="587"/>
    </location>
</feature>
<keyword evidence="2" id="KW-1133">Transmembrane helix</keyword>
<dbReference type="GO" id="GO:0061630">
    <property type="term" value="F:ubiquitin protein ligase activity"/>
    <property type="evidence" value="ECO:0007669"/>
    <property type="project" value="TreeGrafter"/>
</dbReference>
<dbReference type="OrthoDB" id="2095648at2759"/>
<dbReference type="RefSeq" id="XP_033524063.1">
    <property type="nucleotide sequence ID" value="XM_033665888.1"/>
</dbReference>
<feature type="compositionally biased region" description="Basic and acidic residues" evidence="1">
    <location>
        <begin position="724"/>
        <end position="740"/>
    </location>
</feature>
<dbReference type="Proteomes" id="UP000799771">
    <property type="component" value="Unassembled WGS sequence"/>
</dbReference>
<feature type="compositionally biased region" description="Basic residues" evidence="1">
    <location>
        <begin position="1956"/>
        <end position="1965"/>
    </location>
</feature>
<feature type="compositionally biased region" description="Polar residues" evidence="1">
    <location>
        <begin position="1471"/>
        <end position="1486"/>
    </location>
</feature>
<feature type="compositionally biased region" description="Basic and acidic residues" evidence="1">
    <location>
        <begin position="890"/>
        <end position="899"/>
    </location>
</feature>
<feature type="transmembrane region" description="Helical" evidence="2">
    <location>
        <begin position="361"/>
        <end position="394"/>
    </location>
</feature>
<dbReference type="Gene3D" id="1.20.1280.50">
    <property type="match status" value="1"/>
</dbReference>
<feature type="domain" description="F-box" evidence="3">
    <location>
        <begin position="959"/>
        <end position="1005"/>
    </location>
</feature>
<accession>A0A6A6AFF1</accession>
<evidence type="ECO:0000256" key="1">
    <source>
        <dbReference type="SAM" id="MobiDB-lite"/>
    </source>
</evidence>
<reference evidence="4" key="1">
    <citation type="journal article" date="2020" name="Stud. Mycol.">
        <title>101 Dothideomycetes genomes: a test case for predicting lifestyles and emergence of pathogens.</title>
        <authorList>
            <person name="Haridas S."/>
            <person name="Albert R."/>
            <person name="Binder M."/>
            <person name="Bloem J."/>
            <person name="Labutti K."/>
            <person name="Salamov A."/>
            <person name="Andreopoulos B."/>
            <person name="Baker S."/>
            <person name="Barry K."/>
            <person name="Bills G."/>
            <person name="Bluhm B."/>
            <person name="Cannon C."/>
            <person name="Castanera R."/>
            <person name="Culley D."/>
            <person name="Daum C."/>
            <person name="Ezra D."/>
            <person name="Gonzalez J."/>
            <person name="Henrissat B."/>
            <person name="Kuo A."/>
            <person name="Liang C."/>
            <person name="Lipzen A."/>
            <person name="Lutzoni F."/>
            <person name="Magnuson J."/>
            <person name="Mondo S."/>
            <person name="Nolan M."/>
            <person name="Ohm R."/>
            <person name="Pangilinan J."/>
            <person name="Park H.-J."/>
            <person name="Ramirez L."/>
            <person name="Alfaro M."/>
            <person name="Sun H."/>
            <person name="Tritt A."/>
            <person name="Yoshinaga Y."/>
            <person name="Zwiers L.-H."/>
            <person name="Turgeon B."/>
            <person name="Goodwin S."/>
            <person name="Spatafora J."/>
            <person name="Crous P."/>
            <person name="Grigoriev I."/>
        </authorList>
    </citation>
    <scope>NUCLEOTIDE SEQUENCE</scope>
    <source>
        <strain evidence="4">CBS 119687</strain>
    </source>
</reference>
<keyword evidence="2" id="KW-0472">Membrane</keyword>
<dbReference type="GeneID" id="54406320"/>
<proteinExistence type="predicted"/>